<dbReference type="EMBL" id="SMKA01000001">
    <property type="protein sequence ID" value="TDC35838.1"/>
    <property type="molecule type" value="Genomic_DNA"/>
</dbReference>
<feature type="domain" description="Mto1-like Mto2p-binding" evidence="3">
    <location>
        <begin position="202"/>
        <end position="233"/>
    </location>
</feature>
<evidence type="ECO:0000259" key="3">
    <source>
        <dbReference type="Pfam" id="PF12808"/>
    </source>
</evidence>
<comment type="caution">
    <text evidence="4">The sequence shown here is derived from an EMBL/GenBank/DDBJ whole genome shotgun (WGS) entry which is preliminary data.</text>
</comment>
<feature type="region of interest" description="Disordered" evidence="2">
    <location>
        <begin position="89"/>
        <end position="109"/>
    </location>
</feature>
<dbReference type="RefSeq" id="WP_132399939.1">
    <property type="nucleotide sequence ID" value="NZ_SMKA01000001.1"/>
</dbReference>
<keyword evidence="5" id="KW-1185">Reference proteome</keyword>
<reference evidence="4 5" key="1">
    <citation type="submission" date="2019-03" db="EMBL/GenBank/DDBJ databases">
        <title>Draft genome sequences of novel Actinobacteria.</title>
        <authorList>
            <person name="Sahin N."/>
            <person name="Ay H."/>
            <person name="Saygin H."/>
        </authorList>
    </citation>
    <scope>NUCLEOTIDE SEQUENCE [LARGE SCALE GENOMIC DNA]</scope>
    <source>
        <strain evidence="4 5">JCM 30547</strain>
    </source>
</reference>
<accession>A0A4R4QJC5</accession>
<keyword evidence="1" id="KW-0175">Coiled coil</keyword>
<dbReference type="Pfam" id="PF12808">
    <property type="entry name" value="Mto2_bdg"/>
    <property type="match status" value="1"/>
</dbReference>
<evidence type="ECO:0000313" key="4">
    <source>
        <dbReference type="EMBL" id="TDC35838.1"/>
    </source>
</evidence>
<proteinExistence type="predicted"/>
<evidence type="ECO:0000256" key="1">
    <source>
        <dbReference type="SAM" id="Coils"/>
    </source>
</evidence>
<protein>
    <recommendedName>
        <fullName evidence="3">Mto1-like Mto2p-binding domain-containing protein</fullName>
    </recommendedName>
</protein>
<organism evidence="4 5">
    <name type="scientific">Kribbella albertanoniae</name>
    <dbReference type="NCBI Taxonomy" id="1266829"/>
    <lineage>
        <taxon>Bacteria</taxon>
        <taxon>Bacillati</taxon>
        <taxon>Actinomycetota</taxon>
        <taxon>Actinomycetes</taxon>
        <taxon>Propionibacteriales</taxon>
        <taxon>Kribbellaceae</taxon>
        <taxon>Kribbella</taxon>
    </lineage>
</organism>
<dbReference type="OrthoDB" id="4920173at2"/>
<evidence type="ECO:0000256" key="2">
    <source>
        <dbReference type="SAM" id="MobiDB-lite"/>
    </source>
</evidence>
<name>A0A4R4QJC5_9ACTN</name>
<feature type="coiled-coil region" evidence="1">
    <location>
        <begin position="206"/>
        <end position="247"/>
    </location>
</feature>
<evidence type="ECO:0000313" key="5">
    <source>
        <dbReference type="Proteomes" id="UP000295075"/>
    </source>
</evidence>
<dbReference type="AlphaFoldDB" id="A0A4R4QJC5"/>
<dbReference type="InterPro" id="IPR024545">
    <property type="entry name" value="Mto1-like_Mto2p-bd"/>
</dbReference>
<gene>
    <name evidence="4" type="ORF">E1261_00495</name>
</gene>
<sequence length="250" mass="27540">MSRGLTRSNRQNTTAFGRITNHDLLGFDQAARDLILNAIAQGCTGRVSAKGHCILRNNTAETASVPRNMTAPNRASRNAKAQIRRLLATHRLDEDPEQDTLAEPSETPRPISIAQAFNDYAGPFSSWLDEQADGLPGDAAIEVRFDQSGAPTFRLRPHPAPVASDDRLACEEKPKIPMTTIPKTSRRPHEKVGDHPSLVPQRVREERSTTTTIAELQAENQSLRAELERQRSRADEAEARIALVKDALGV</sequence>
<dbReference type="Proteomes" id="UP000295075">
    <property type="component" value="Unassembled WGS sequence"/>
</dbReference>